<dbReference type="InterPro" id="IPR045170">
    <property type="entry name" value="MTOX"/>
</dbReference>
<dbReference type="InterPro" id="IPR036188">
    <property type="entry name" value="FAD/NAD-bd_sf"/>
</dbReference>
<protein>
    <recommendedName>
        <fullName evidence="7">FAD dependent oxidoreductase domain-containing protein</fullName>
    </recommendedName>
</protein>
<organism evidence="8 9">
    <name type="scientific">Oculimacula yallundae</name>
    <dbReference type="NCBI Taxonomy" id="86028"/>
    <lineage>
        <taxon>Eukaryota</taxon>
        <taxon>Fungi</taxon>
        <taxon>Dikarya</taxon>
        <taxon>Ascomycota</taxon>
        <taxon>Pezizomycotina</taxon>
        <taxon>Leotiomycetes</taxon>
        <taxon>Helotiales</taxon>
        <taxon>Ploettnerulaceae</taxon>
        <taxon>Oculimacula</taxon>
    </lineage>
</organism>
<dbReference type="PANTHER" id="PTHR10961:SF37">
    <property type="entry name" value="FAD DEPENDENT OXIDOREDUCTASE DOMAIN-CONTAINING PROTEIN"/>
    <property type="match status" value="1"/>
</dbReference>
<feature type="domain" description="FAD dependent oxidoreductase" evidence="7">
    <location>
        <begin position="9"/>
        <end position="394"/>
    </location>
</feature>
<accession>A0ABR4CD05</accession>
<evidence type="ECO:0000313" key="9">
    <source>
        <dbReference type="Proteomes" id="UP001595075"/>
    </source>
</evidence>
<dbReference type="InterPro" id="IPR006076">
    <property type="entry name" value="FAD-dep_OxRdtase"/>
</dbReference>
<feature type="transmembrane region" description="Helical" evidence="6">
    <location>
        <begin position="7"/>
        <end position="26"/>
    </location>
</feature>
<keyword evidence="6" id="KW-0812">Transmembrane</keyword>
<name>A0ABR4CD05_9HELO</name>
<dbReference type="SUPFAM" id="SSF51905">
    <property type="entry name" value="FAD/NAD(P)-binding domain"/>
    <property type="match status" value="1"/>
</dbReference>
<keyword evidence="5" id="KW-0560">Oxidoreductase</keyword>
<evidence type="ECO:0000256" key="5">
    <source>
        <dbReference type="ARBA" id="ARBA00023002"/>
    </source>
</evidence>
<dbReference type="Pfam" id="PF01266">
    <property type="entry name" value="DAO"/>
    <property type="match status" value="1"/>
</dbReference>
<comment type="cofactor">
    <cofactor evidence="1">
        <name>FAD</name>
        <dbReference type="ChEBI" id="CHEBI:57692"/>
    </cofactor>
</comment>
<evidence type="ECO:0000256" key="6">
    <source>
        <dbReference type="SAM" id="Phobius"/>
    </source>
</evidence>
<dbReference type="Gene3D" id="3.30.9.10">
    <property type="entry name" value="D-Amino Acid Oxidase, subunit A, domain 2"/>
    <property type="match status" value="1"/>
</dbReference>
<evidence type="ECO:0000256" key="2">
    <source>
        <dbReference type="ARBA" id="ARBA00010989"/>
    </source>
</evidence>
<evidence type="ECO:0000256" key="1">
    <source>
        <dbReference type="ARBA" id="ARBA00001974"/>
    </source>
</evidence>
<dbReference type="PANTHER" id="PTHR10961">
    <property type="entry name" value="PEROXISOMAL SARCOSINE OXIDASE"/>
    <property type="match status" value="1"/>
</dbReference>
<keyword evidence="9" id="KW-1185">Reference proteome</keyword>
<evidence type="ECO:0000256" key="4">
    <source>
        <dbReference type="ARBA" id="ARBA00022827"/>
    </source>
</evidence>
<comment type="caution">
    <text evidence="8">The sequence shown here is derived from an EMBL/GenBank/DDBJ whole genome shotgun (WGS) entry which is preliminary data.</text>
</comment>
<keyword evidence="4" id="KW-0274">FAD</keyword>
<reference evidence="8 9" key="1">
    <citation type="journal article" date="2024" name="Commun. Biol.">
        <title>Comparative genomic analysis of thermophilic fungi reveals convergent evolutionary adaptations and gene losses.</title>
        <authorList>
            <person name="Steindorff A.S."/>
            <person name="Aguilar-Pontes M.V."/>
            <person name="Robinson A.J."/>
            <person name="Andreopoulos B."/>
            <person name="LaButti K."/>
            <person name="Kuo A."/>
            <person name="Mondo S."/>
            <person name="Riley R."/>
            <person name="Otillar R."/>
            <person name="Haridas S."/>
            <person name="Lipzen A."/>
            <person name="Grimwood J."/>
            <person name="Schmutz J."/>
            <person name="Clum A."/>
            <person name="Reid I.D."/>
            <person name="Moisan M.C."/>
            <person name="Butler G."/>
            <person name="Nguyen T.T.M."/>
            <person name="Dewar K."/>
            <person name="Conant G."/>
            <person name="Drula E."/>
            <person name="Henrissat B."/>
            <person name="Hansel C."/>
            <person name="Singer S."/>
            <person name="Hutchinson M.I."/>
            <person name="de Vries R.P."/>
            <person name="Natvig D.O."/>
            <person name="Powell A.J."/>
            <person name="Tsang A."/>
            <person name="Grigoriev I.V."/>
        </authorList>
    </citation>
    <scope>NUCLEOTIDE SEQUENCE [LARGE SCALE GENOMIC DNA]</scope>
    <source>
        <strain evidence="8 9">CBS 494.80</strain>
    </source>
</reference>
<sequence length="440" mass="49048">MASDKSSSYLIVGAGVFGVSTAYHLIQKYPDALVTLVDRDAFDAESRVAASWDWNKVVRADYDDIVYCQLGLEAQDVFKSDPLWKPYFHETGIYWICRSDYAQDVVDNYKKLGRTADLSAVPVDEARKMYGGLFDHADYTGVKEVLVNKTSGWAAAGDCLQAITRKALELGVKYVTAEVATLQFDDRGRCYGLKTASGETLAASHVILCSGAFTPKLLEFSAESSGLSDLRAGQRILAGGIATGMTRLDDQTYEKFAAMPVGVQGYTVETGPFIGSLPPTKDRELKWWGQTIFKNTQEVLPGRHISMPPPEPDYAQWAVSRRLKEDIRYANDVFYGSKGSKWKLEKHRICWDAFTTSSDFIISPHSASEGLYVATCGSFHGWKFFPVLGKYVIQMLEGSLSPTLTEKWAWNRERPDPALNADWPRAEMKDLLDPVRTSKL</sequence>
<dbReference type="EMBL" id="JAZHXI010000009">
    <property type="protein sequence ID" value="KAL2067828.1"/>
    <property type="molecule type" value="Genomic_DNA"/>
</dbReference>
<keyword evidence="3" id="KW-0285">Flavoprotein</keyword>
<dbReference type="Gene3D" id="3.50.50.60">
    <property type="entry name" value="FAD/NAD(P)-binding domain"/>
    <property type="match status" value="1"/>
</dbReference>
<keyword evidence="6" id="KW-0472">Membrane</keyword>
<comment type="similarity">
    <text evidence="2">Belongs to the MSOX/MTOX family.</text>
</comment>
<proteinExistence type="inferred from homology"/>
<evidence type="ECO:0000259" key="7">
    <source>
        <dbReference type="Pfam" id="PF01266"/>
    </source>
</evidence>
<dbReference type="Proteomes" id="UP001595075">
    <property type="component" value="Unassembled WGS sequence"/>
</dbReference>
<gene>
    <name evidence="8" type="ORF">VTL71DRAFT_15926</name>
</gene>
<evidence type="ECO:0000256" key="3">
    <source>
        <dbReference type="ARBA" id="ARBA00022630"/>
    </source>
</evidence>
<keyword evidence="6" id="KW-1133">Transmembrane helix</keyword>
<evidence type="ECO:0000313" key="8">
    <source>
        <dbReference type="EMBL" id="KAL2067828.1"/>
    </source>
</evidence>